<dbReference type="EMBL" id="CM055109">
    <property type="protein sequence ID" value="KAJ7522288.1"/>
    <property type="molecule type" value="Genomic_DNA"/>
</dbReference>
<accession>A0ACC2AXN6</accession>
<sequence>MVTPNYDNYLHWPYHQDEDPFWDRLPPGPDLPTEDNLEISDTLPNQDETGRVIPLPSNPTSPPHRPGNLEAPGLDTTELVMPLDRQADHLYPSEIDEIIDLQKLSEIDQLNYLRHYIADDQYEAYVADLAHGGIIFKHCIHHAGLTVKVRKGSPKPERMYALTIVDRMVVERADDEMPHPASKYLVTLKHSIWIQHSDPSLEWHAGFLTRSVEQLPPLKLLPFPEARLPDINHYFGITVIQLYADQHPHSEASRGRSAGGREHPHNEASGSGGRAAGGRDGRRSSVFEGGTDGIGRGSYMRRGDPFRLAMRASIFKAAAKMRRKQAKRRGRRRAAQRVMARDH</sequence>
<name>A0ACC2AXN6_DIPCM</name>
<comment type="caution">
    <text evidence="1">The sequence shown here is derived from an EMBL/GenBank/DDBJ whole genome shotgun (WGS) entry which is preliminary data.</text>
</comment>
<reference evidence="2" key="1">
    <citation type="journal article" date="2024" name="Proc. Natl. Acad. Sci. U.S.A.">
        <title>Extraordinary preservation of gene collinearity over three hundred million years revealed in homosporous lycophytes.</title>
        <authorList>
            <person name="Li C."/>
            <person name="Wickell D."/>
            <person name="Kuo L.Y."/>
            <person name="Chen X."/>
            <person name="Nie B."/>
            <person name="Liao X."/>
            <person name="Peng D."/>
            <person name="Ji J."/>
            <person name="Jenkins J."/>
            <person name="Williams M."/>
            <person name="Shu S."/>
            <person name="Plott C."/>
            <person name="Barry K."/>
            <person name="Rajasekar S."/>
            <person name="Grimwood J."/>
            <person name="Han X."/>
            <person name="Sun S."/>
            <person name="Hou Z."/>
            <person name="He W."/>
            <person name="Dai G."/>
            <person name="Sun C."/>
            <person name="Schmutz J."/>
            <person name="Leebens-Mack J.H."/>
            <person name="Li F.W."/>
            <person name="Wang L."/>
        </authorList>
    </citation>
    <scope>NUCLEOTIDE SEQUENCE [LARGE SCALE GENOMIC DNA]</scope>
    <source>
        <strain evidence="2">cv. PW_Plant_1</strain>
    </source>
</reference>
<evidence type="ECO:0000313" key="1">
    <source>
        <dbReference type="EMBL" id="KAJ7522288.1"/>
    </source>
</evidence>
<dbReference type="Proteomes" id="UP001162992">
    <property type="component" value="Chromosome 18"/>
</dbReference>
<gene>
    <name evidence="1" type="ORF">O6H91_18G004700</name>
</gene>
<proteinExistence type="predicted"/>
<evidence type="ECO:0000313" key="2">
    <source>
        <dbReference type="Proteomes" id="UP001162992"/>
    </source>
</evidence>
<protein>
    <submittedName>
        <fullName evidence="1">Uncharacterized protein</fullName>
    </submittedName>
</protein>
<organism evidence="1 2">
    <name type="scientific">Diphasiastrum complanatum</name>
    <name type="common">Issler's clubmoss</name>
    <name type="synonym">Lycopodium complanatum</name>
    <dbReference type="NCBI Taxonomy" id="34168"/>
    <lineage>
        <taxon>Eukaryota</taxon>
        <taxon>Viridiplantae</taxon>
        <taxon>Streptophyta</taxon>
        <taxon>Embryophyta</taxon>
        <taxon>Tracheophyta</taxon>
        <taxon>Lycopodiopsida</taxon>
        <taxon>Lycopodiales</taxon>
        <taxon>Lycopodiaceae</taxon>
        <taxon>Lycopodioideae</taxon>
        <taxon>Diphasiastrum</taxon>
    </lineage>
</organism>
<keyword evidence="2" id="KW-1185">Reference proteome</keyword>